<dbReference type="InterPro" id="IPR016047">
    <property type="entry name" value="M23ase_b-sheet_dom"/>
</dbReference>
<dbReference type="CDD" id="cd12797">
    <property type="entry name" value="M23_peptidase"/>
    <property type="match status" value="1"/>
</dbReference>
<dbReference type="Pfam" id="PF01551">
    <property type="entry name" value="Peptidase_M23"/>
    <property type="match status" value="1"/>
</dbReference>
<dbReference type="SUPFAM" id="SSF51261">
    <property type="entry name" value="Duplicated hybrid motif"/>
    <property type="match status" value="1"/>
</dbReference>
<feature type="domain" description="M23ase beta-sheet core" evidence="3">
    <location>
        <begin position="124"/>
        <end position="220"/>
    </location>
</feature>
<dbReference type="PROSITE" id="PS51257">
    <property type="entry name" value="PROKAR_LIPOPROTEIN"/>
    <property type="match status" value="1"/>
</dbReference>
<feature type="signal peptide" evidence="2">
    <location>
        <begin position="1"/>
        <end position="31"/>
    </location>
</feature>
<keyword evidence="2" id="KW-0732">Signal</keyword>
<feature type="chain" id="PRO_5039647902" evidence="2">
    <location>
        <begin position="32"/>
        <end position="314"/>
    </location>
</feature>
<proteinExistence type="predicted"/>
<sequence>MRSGHHARSGRLAAAATAAGAVLLTGACASAGGVAGVVTVSPVATAPQTASEVIATIPAQGGVSIKGAGPSGEARVAVQRPPADVPVQVPPPKVSKYTYAFPVKGCEAKYARKLLVLPKTTIWAERGCAFIAPIDGTVDEVSGDDGWRASSDLGKDREGRFVSIIGVDGVRYLGGHLDSVTPGLAPGTKVNAGQTLGRIGNSGNAAGNATNLYFAISWKTRADVWWVRRGMVEPWDYLDAWRDGNRTFSPREEVLEMREKSGAEPACRILCTGKAATPPPETPDGGKKKKNPRPNPVPTVVHPSPPHATTGSTS</sequence>
<evidence type="ECO:0000256" key="1">
    <source>
        <dbReference type="SAM" id="MobiDB-lite"/>
    </source>
</evidence>
<feature type="region of interest" description="Disordered" evidence="1">
    <location>
        <begin position="266"/>
        <end position="314"/>
    </location>
</feature>
<evidence type="ECO:0000259" key="3">
    <source>
        <dbReference type="Pfam" id="PF01551"/>
    </source>
</evidence>
<evidence type="ECO:0000313" key="4">
    <source>
        <dbReference type="EMBL" id="PZG37531.1"/>
    </source>
</evidence>
<dbReference type="EMBL" id="POUA01000229">
    <property type="protein sequence ID" value="PZG37531.1"/>
    <property type="molecule type" value="Genomic_DNA"/>
</dbReference>
<protein>
    <submittedName>
        <fullName evidence="4">Peptidase M23</fullName>
    </submittedName>
</protein>
<feature type="compositionally biased region" description="Low complexity" evidence="1">
    <location>
        <begin position="298"/>
        <end position="314"/>
    </location>
</feature>
<accession>A0A2W2FP35</accession>
<keyword evidence="5" id="KW-1185">Reference proteome</keyword>
<reference evidence="4 5" key="1">
    <citation type="submission" date="2018-01" db="EMBL/GenBank/DDBJ databases">
        <title>Draft genome sequence of Sphaerisporangium sp. 7K107.</title>
        <authorList>
            <person name="Sahin N."/>
            <person name="Saygin H."/>
            <person name="Ay H."/>
        </authorList>
    </citation>
    <scope>NUCLEOTIDE SEQUENCE [LARGE SCALE GENOMIC DNA]</scope>
    <source>
        <strain evidence="4 5">7K107</strain>
    </source>
</reference>
<dbReference type="Gene3D" id="2.70.70.10">
    <property type="entry name" value="Glucose Permease (Domain IIA)"/>
    <property type="match status" value="1"/>
</dbReference>
<comment type="caution">
    <text evidence="4">The sequence shown here is derived from an EMBL/GenBank/DDBJ whole genome shotgun (WGS) entry which is preliminary data.</text>
</comment>
<evidence type="ECO:0000313" key="5">
    <source>
        <dbReference type="Proteomes" id="UP000248544"/>
    </source>
</evidence>
<dbReference type="Proteomes" id="UP000248544">
    <property type="component" value="Unassembled WGS sequence"/>
</dbReference>
<organism evidence="4 5">
    <name type="scientific">Spongiactinospora gelatinilytica</name>
    <dbReference type="NCBI Taxonomy" id="2666298"/>
    <lineage>
        <taxon>Bacteria</taxon>
        <taxon>Bacillati</taxon>
        <taxon>Actinomycetota</taxon>
        <taxon>Actinomycetes</taxon>
        <taxon>Streptosporangiales</taxon>
        <taxon>Streptosporangiaceae</taxon>
        <taxon>Spongiactinospora</taxon>
    </lineage>
</organism>
<gene>
    <name evidence="4" type="ORF">C1I98_25170</name>
</gene>
<evidence type="ECO:0000256" key="2">
    <source>
        <dbReference type="SAM" id="SignalP"/>
    </source>
</evidence>
<dbReference type="AlphaFoldDB" id="A0A2W2FP35"/>
<dbReference type="InterPro" id="IPR011055">
    <property type="entry name" value="Dup_hybrid_motif"/>
</dbReference>
<name>A0A2W2FP35_9ACTN</name>
<dbReference type="RefSeq" id="WP_111169909.1">
    <property type="nucleotide sequence ID" value="NZ_POUA01000229.1"/>
</dbReference>